<keyword evidence="1" id="KW-1133">Transmembrane helix</keyword>
<dbReference type="RefSeq" id="WP_270142595.1">
    <property type="nucleotide sequence ID" value="NZ_CP115450.1"/>
</dbReference>
<dbReference type="Proteomes" id="UP001212821">
    <property type="component" value="Chromosome"/>
</dbReference>
<evidence type="ECO:0000256" key="1">
    <source>
        <dbReference type="SAM" id="Phobius"/>
    </source>
</evidence>
<sequence length="78" mass="7725">MNGAARIVVFSALLFGLPATAPPLIGVSLGPTTPVPSLSALGLLALVATTPALSWGSIATATRFALRTAPVEAVGGRE</sequence>
<protein>
    <submittedName>
        <fullName evidence="2">Uncharacterized protein</fullName>
    </submittedName>
</protein>
<gene>
    <name evidence="2" type="ORF">O1G21_09980</name>
</gene>
<keyword evidence="1" id="KW-0472">Membrane</keyword>
<reference evidence="3" key="1">
    <citation type="submission" date="2022-12" db="EMBL/GenBank/DDBJ databases">
        <authorList>
            <person name="Mo P."/>
        </authorList>
    </citation>
    <scope>NUCLEOTIDE SEQUENCE [LARGE SCALE GENOMIC DNA]</scope>
    <source>
        <strain evidence="3">HUAS 3-15</strain>
    </source>
</reference>
<keyword evidence="1" id="KW-0812">Transmembrane</keyword>
<evidence type="ECO:0000313" key="2">
    <source>
        <dbReference type="EMBL" id="WBP86136.1"/>
    </source>
</evidence>
<proteinExistence type="predicted"/>
<organism evidence="2 3">
    <name type="scientific">Kitasatospora cathayae</name>
    <dbReference type="NCBI Taxonomy" id="3004092"/>
    <lineage>
        <taxon>Bacteria</taxon>
        <taxon>Bacillati</taxon>
        <taxon>Actinomycetota</taxon>
        <taxon>Actinomycetes</taxon>
        <taxon>Kitasatosporales</taxon>
        <taxon>Streptomycetaceae</taxon>
        <taxon>Kitasatospora</taxon>
    </lineage>
</organism>
<keyword evidence="3" id="KW-1185">Reference proteome</keyword>
<feature type="transmembrane region" description="Helical" evidence="1">
    <location>
        <begin position="36"/>
        <end position="58"/>
    </location>
</feature>
<accession>A0ABY7Q1V5</accession>
<evidence type="ECO:0000313" key="3">
    <source>
        <dbReference type="Proteomes" id="UP001212821"/>
    </source>
</evidence>
<dbReference type="EMBL" id="CP115450">
    <property type="protein sequence ID" value="WBP86136.1"/>
    <property type="molecule type" value="Genomic_DNA"/>
</dbReference>
<name>A0ABY7Q1V5_9ACTN</name>